<protein>
    <submittedName>
        <fullName evidence="2">Putative Serine/threonine protein kinase</fullName>
    </submittedName>
</protein>
<accession>A0A0B3S5B6</accession>
<dbReference type="SUPFAM" id="SSF50494">
    <property type="entry name" value="Trypsin-like serine proteases"/>
    <property type="match status" value="1"/>
</dbReference>
<organism evidence="2 3">
    <name type="scientific">Mameliella alba</name>
    <dbReference type="NCBI Taxonomy" id="561184"/>
    <lineage>
        <taxon>Bacteria</taxon>
        <taxon>Pseudomonadati</taxon>
        <taxon>Pseudomonadota</taxon>
        <taxon>Alphaproteobacteria</taxon>
        <taxon>Rhodobacterales</taxon>
        <taxon>Roseobacteraceae</taxon>
        <taxon>Mameliella</taxon>
    </lineage>
</organism>
<feature type="signal peptide" evidence="1">
    <location>
        <begin position="1"/>
        <end position="25"/>
    </location>
</feature>
<evidence type="ECO:0000313" key="3">
    <source>
        <dbReference type="Proteomes" id="UP000030960"/>
    </source>
</evidence>
<sequence length="287" mass="30276">MFRTVAVVFALAVQMLGLPVPAAQAQPFEGDPLAFGRIVQPVPVRSVRVGAAGTRDMNEPLSAFADTSPMRMAARSVGRLDVLYASNGNKVRHCTAVIVDEAFVLTSDLCLPVEGGIVAMTLVMGFDDGEMPSVAQVYTVDHRPIEIDRETGYALLHVFGAPSLRFGAVRFALRPVLGAQPMWMIGHPVAGPLRIARLGCAATDPAMTQDGLLGHRCDTLPGTSGAPLFDISGPIAVTALHRSGNGPEGDAVAVPIARIIEASPRIARIAREQLRTCQPGPGDDCLP</sequence>
<dbReference type="Proteomes" id="UP000030960">
    <property type="component" value="Unassembled WGS sequence"/>
</dbReference>
<keyword evidence="2" id="KW-0723">Serine/threonine-protein kinase</keyword>
<name>A0A0B3S5B6_9RHOB</name>
<dbReference type="Pfam" id="PF13365">
    <property type="entry name" value="Trypsin_2"/>
    <property type="match status" value="1"/>
</dbReference>
<dbReference type="InterPro" id="IPR043504">
    <property type="entry name" value="Peptidase_S1_PA_chymotrypsin"/>
</dbReference>
<proteinExistence type="predicted"/>
<dbReference type="Gene3D" id="2.40.10.10">
    <property type="entry name" value="Trypsin-like serine proteases"/>
    <property type="match status" value="2"/>
</dbReference>
<gene>
    <name evidence="2" type="ORF">OA50_01429</name>
</gene>
<dbReference type="AlphaFoldDB" id="A0A0B3S5B6"/>
<reference evidence="2 3" key="1">
    <citation type="submission" date="2014-10" db="EMBL/GenBank/DDBJ databases">
        <title>Genome sequence of Ponticoccus sp. strain UMTAT08 isolated from clonal culture of toxic dinoflagellate Alexandrium tamiyavanichii.</title>
        <authorList>
            <person name="Gan H.Y."/>
            <person name="Muhd D.-D."/>
            <person name="Mohd Noor M.E."/>
            <person name="Yeong Y.S."/>
            <person name="Usup G."/>
        </authorList>
    </citation>
    <scope>NUCLEOTIDE SEQUENCE [LARGE SCALE GENOMIC DNA]</scope>
    <source>
        <strain evidence="2 3">UMTAT08</strain>
    </source>
</reference>
<dbReference type="STRING" id="561184.SAMN05216376_101406"/>
<keyword evidence="3" id="KW-1185">Reference proteome</keyword>
<keyword evidence="2" id="KW-0418">Kinase</keyword>
<comment type="caution">
    <text evidence="2">The sequence shown here is derived from an EMBL/GenBank/DDBJ whole genome shotgun (WGS) entry which is preliminary data.</text>
</comment>
<dbReference type="EMBL" id="JSUQ01000004">
    <property type="protein sequence ID" value="KHQ54198.1"/>
    <property type="molecule type" value="Genomic_DNA"/>
</dbReference>
<keyword evidence="2" id="KW-0808">Transferase</keyword>
<evidence type="ECO:0000313" key="2">
    <source>
        <dbReference type="EMBL" id="KHQ54198.1"/>
    </source>
</evidence>
<keyword evidence="1" id="KW-0732">Signal</keyword>
<evidence type="ECO:0000256" key="1">
    <source>
        <dbReference type="SAM" id="SignalP"/>
    </source>
</evidence>
<feature type="chain" id="PRO_5002098876" evidence="1">
    <location>
        <begin position="26"/>
        <end position="287"/>
    </location>
</feature>
<dbReference type="InterPro" id="IPR009003">
    <property type="entry name" value="Peptidase_S1_PA"/>
</dbReference>
<dbReference type="GO" id="GO:0004674">
    <property type="term" value="F:protein serine/threonine kinase activity"/>
    <property type="evidence" value="ECO:0007669"/>
    <property type="project" value="UniProtKB-KW"/>
</dbReference>